<feature type="region of interest" description="Disordered" evidence="1">
    <location>
        <begin position="146"/>
        <end position="194"/>
    </location>
</feature>
<dbReference type="EMBL" id="JAOYFB010000039">
    <property type="protein sequence ID" value="KAK4030819.1"/>
    <property type="molecule type" value="Genomic_DNA"/>
</dbReference>
<feature type="region of interest" description="Disordered" evidence="1">
    <location>
        <begin position="1"/>
        <end position="72"/>
    </location>
</feature>
<evidence type="ECO:0000256" key="1">
    <source>
        <dbReference type="SAM" id="MobiDB-lite"/>
    </source>
</evidence>
<proteinExistence type="predicted"/>
<protein>
    <submittedName>
        <fullName evidence="2">Uncharacterized protein</fullName>
    </submittedName>
</protein>
<feature type="compositionally biased region" description="Polar residues" evidence="1">
    <location>
        <begin position="12"/>
        <end position="30"/>
    </location>
</feature>
<name>A0ABR0B0B2_9CRUS</name>
<feature type="compositionally biased region" description="Polar residues" evidence="1">
    <location>
        <begin position="60"/>
        <end position="72"/>
    </location>
</feature>
<sequence length="203" mass="22626">MVRTAREEENLRSMSRSGGHSIRAPSNFNRGRTAFGGRVDGRFHSSGRSGIDPTHRNQRGRSNGNKLPPNQFTLEDGSRLICCRMEFTNSLGSPHAWAVNAFTFSWKHLWANAFPPFSLILRSSKFQKLDLVLVTVTDRAIMVPSCPGAHKRHPGNSASNRSLQEFGHRRDTRRSSREESSSPESGNVSSRPLEVAQLLLDGK</sequence>
<reference evidence="2 3" key="1">
    <citation type="journal article" date="2023" name="Nucleic Acids Res.">
        <title>The hologenome of Daphnia magna reveals possible DNA methylation and microbiome-mediated evolution of the host genome.</title>
        <authorList>
            <person name="Chaturvedi A."/>
            <person name="Li X."/>
            <person name="Dhandapani V."/>
            <person name="Marshall H."/>
            <person name="Kissane S."/>
            <person name="Cuenca-Cambronero M."/>
            <person name="Asole G."/>
            <person name="Calvet F."/>
            <person name="Ruiz-Romero M."/>
            <person name="Marangio P."/>
            <person name="Guigo R."/>
            <person name="Rago D."/>
            <person name="Mirbahai L."/>
            <person name="Eastwood N."/>
            <person name="Colbourne J.K."/>
            <person name="Zhou J."/>
            <person name="Mallon E."/>
            <person name="Orsini L."/>
        </authorList>
    </citation>
    <scope>NUCLEOTIDE SEQUENCE [LARGE SCALE GENOMIC DNA]</scope>
    <source>
        <strain evidence="2">LRV0_1</strain>
    </source>
</reference>
<accession>A0ABR0B0B2</accession>
<gene>
    <name evidence="2" type="ORF">OUZ56_024193</name>
</gene>
<comment type="caution">
    <text evidence="2">The sequence shown here is derived from an EMBL/GenBank/DDBJ whole genome shotgun (WGS) entry which is preliminary data.</text>
</comment>
<dbReference type="Proteomes" id="UP001234178">
    <property type="component" value="Unassembled WGS sequence"/>
</dbReference>
<keyword evidence="3" id="KW-1185">Reference proteome</keyword>
<evidence type="ECO:0000313" key="2">
    <source>
        <dbReference type="EMBL" id="KAK4030819.1"/>
    </source>
</evidence>
<evidence type="ECO:0000313" key="3">
    <source>
        <dbReference type="Proteomes" id="UP001234178"/>
    </source>
</evidence>
<feature type="compositionally biased region" description="Basic and acidic residues" evidence="1">
    <location>
        <begin position="166"/>
        <end position="180"/>
    </location>
</feature>
<feature type="compositionally biased region" description="Basic and acidic residues" evidence="1">
    <location>
        <begin position="1"/>
        <end position="11"/>
    </location>
</feature>
<organism evidence="2 3">
    <name type="scientific">Daphnia magna</name>
    <dbReference type="NCBI Taxonomy" id="35525"/>
    <lineage>
        <taxon>Eukaryota</taxon>
        <taxon>Metazoa</taxon>
        <taxon>Ecdysozoa</taxon>
        <taxon>Arthropoda</taxon>
        <taxon>Crustacea</taxon>
        <taxon>Branchiopoda</taxon>
        <taxon>Diplostraca</taxon>
        <taxon>Cladocera</taxon>
        <taxon>Anomopoda</taxon>
        <taxon>Daphniidae</taxon>
        <taxon>Daphnia</taxon>
    </lineage>
</organism>